<dbReference type="Gramene" id="ERN04252">
    <property type="protein sequence ID" value="ERN04252"/>
    <property type="gene ID" value="AMTR_s00077p00156290"/>
</dbReference>
<reference evidence="2" key="1">
    <citation type="journal article" date="2013" name="Science">
        <title>The Amborella genome and the evolution of flowering plants.</title>
        <authorList>
            <consortium name="Amborella Genome Project"/>
        </authorList>
    </citation>
    <scope>NUCLEOTIDE SEQUENCE [LARGE SCALE GENOMIC DNA]</scope>
</reference>
<name>W1P333_AMBTC</name>
<dbReference type="Gene3D" id="3.10.280.10">
    <property type="entry name" value="Mitochondrial glycoprotein"/>
    <property type="match status" value="1"/>
</dbReference>
<proteinExistence type="predicted"/>
<evidence type="ECO:0000313" key="1">
    <source>
        <dbReference type="EMBL" id="ERN04252.1"/>
    </source>
</evidence>
<dbReference type="eggNOG" id="KOG2536">
    <property type="taxonomic scope" value="Eukaryota"/>
</dbReference>
<dbReference type="Pfam" id="PF02330">
    <property type="entry name" value="MAM33"/>
    <property type="match status" value="1"/>
</dbReference>
<dbReference type="HOGENOM" id="CLU_099631_0_0_1"/>
<dbReference type="KEGG" id="atr:18432407"/>
<dbReference type="PANTHER" id="PTHR31365:SF2">
    <property type="entry name" value="OS01G0771100 PROTEIN"/>
    <property type="match status" value="1"/>
</dbReference>
<dbReference type="OrthoDB" id="278212at2759"/>
<dbReference type="SUPFAM" id="SSF54529">
    <property type="entry name" value="Mitochondrial glycoprotein MAM33-like"/>
    <property type="match status" value="1"/>
</dbReference>
<evidence type="ECO:0008006" key="3">
    <source>
        <dbReference type="Google" id="ProtNLM"/>
    </source>
</evidence>
<dbReference type="InterPro" id="IPR003428">
    <property type="entry name" value="MAM33"/>
</dbReference>
<gene>
    <name evidence="1" type="ORF">AMTR_s00077p00156290</name>
</gene>
<sequence>MLLRAAGHRWFSSSSAIDSVLLRSLKDHYFEVSKMNPPPKINPPSPFSIMKGALDNDGPVLRRSYSDNEDIQLSVMRLANLLPSEAQHQPEQGEENGDEDIKQLLLHAHFTRTDRSNSLHFLCALYPDAMGIQAVSIRPRNTNRSPPSFIGVPSEYQPASFLDLDAKLRDGLYEYLDERGVNESLFAFLQAWLYVKDHRHLMRWLKAVGTFITNRDMA</sequence>
<dbReference type="PANTHER" id="PTHR31365">
    <property type="entry name" value="EXPRESSED PROTEIN"/>
    <property type="match status" value="1"/>
</dbReference>
<dbReference type="GO" id="GO:0005759">
    <property type="term" value="C:mitochondrial matrix"/>
    <property type="evidence" value="ECO:0007669"/>
    <property type="project" value="InterPro"/>
</dbReference>
<organism evidence="1 2">
    <name type="scientific">Amborella trichopoda</name>
    <dbReference type="NCBI Taxonomy" id="13333"/>
    <lineage>
        <taxon>Eukaryota</taxon>
        <taxon>Viridiplantae</taxon>
        <taxon>Streptophyta</taxon>
        <taxon>Embryophyta</taxon>
        <taxon>Tracheophyta</taxon>
        <taxon>Spermatophyta</taxon>
        <taxon>Magnoliopsida</taxon>
        <taxon>Amborellales</taxon>
        <taxon>Amborellaceae</taxon>
        <taxon>Amborella</taxon>
    </lineage>
</organism>
<keyword evidence="2" id="KW-1185">Reference proteome</keyword>
<dbReference type="AlphaFoldDB" id="W1P333"/>
<accession>W1P333</accession>
<evidence type="ECO:0000313" key="2">
    <source>
        <dbReference type="Proteomes" id="UP000017836"/>
    </source>
</evidence>
<dbReference type="EMBL" id="KI394293">
    <property type="protein sequence ID" value="ERN04252.1"/>
    <property type="molecule type" value="Genomic_DNA"/>
</dbReference>
<dbReference type="InterPro" id="IPR036561">
    <property type="entry name" value="MAM33_sf"/>
</dbReference>
<dbReference type="Proteomes" id="UP000017836">
    <property type="component" value="Unassembled WGS sequence"/>
</dbReference>
<protein>
    <recommendedName>
        <fullName evidence="3">Mitochondrial glycoprotein</fullName>
    </recommendedName>
</protein>
<dbReference type="OMA" id="QFICDLY"/>
<dbReference type="STRING" id="13333.W1P333"/>